<dbReference type="GO" id="GO:0016787">
    <property type="term" value="F:hydrolase activity"/>
    <property type="evidence" value="ECO:0007669"/>
    <property type="project" value="UniProtKB-KW"/>
</dbReference>
<feature type="domain" description="Peptidoglycan binding-like" evidence="2">
    <location>
        <begin position="86"/>
        <end position="140"/>
    </location>
</feature>
<feature type="region of interest" description="Disordered" evidence="1">
    <location>
        <begin position="59"/>
        <end position="83"/>
    </location>
</feature>
<dbReference type="OrthoDB" id="9766361at2"/>
<dbReference type="Gene3D" id="1.10.101.10">
    <property type="entry name" value="PGBD-like superfamily/PGBD"/>
    <property type="match status" value="1"/>
</dbReference>
<dbReference type="Gene3D" id="2.40.10.10">
    <property type="entry name" value="Trypsin-like serine proteases"/>
    <property type="match status" value="2"/>
</dbReference>
<dbReference type="STRING" id="1123029.SAMN02745172_00227"/>
<evidence type="ECO:0000313" key="4">
    <source>
        <dbReference type="Proteomes" id="UP000186406"/>
    </source>
</evidence>
<dbReference type="InterPro" id="IPR036365">
    <property type="entry name" value="PGBD-like_sf"/>
</dbReference>
<evidence type="ECO:0000259" key="2">
    <source>
        <dbReference type="Pfam" id="PF01471"/>
    </source>
</evidence>
<keyword evidence="4" id="KW-1185">Reference proteome</keyword>
<evidence type="ECO:0000256" key="1">
    <source>
        <dbReference type="SAM" id="MobiDB-lite"/>
    </source>
</evidence>
<dbReference type="SUPFAM" id="SSF50494">
    <property type="entry name" value="Trypsin-like serine proteases"/>
    <property type="match status" value="1"/>
</dbReference>
<dbReference type="AlphaFoldDB" id="A0A1M7Z5M9"/>
<dbReference type="Proteomes" id="UP000186406">
    <property type="component" value="Unassembled WGS sequence"/>
</dbReference>
<sequence>MQAGAVPFLRVWKGASVLLLGGALIAAPVREARAGGDGAAVVSGVLGFALGAIAGSAMNNQQRPGNAPAPTQRAPKRQKPVRAPDQTVLNAQTALKYFGFYNGSVDGVSGPGTRQAIAAFQAKVGEEPTGKLTPDQYAALMQIYADRGSGMGASGPAPNDPGVDQLFAAISRGPDDGAPARAVPAATTATNVATGAAAAGTAAAAAAASPASQPVATDEPVVALVEYNDVCIGRNALKSADATAGEIAIRQHFCGTHALAVAAGNAAIDEAEMTDMDVVLARCEKTEEAIDTAMADVSTAEPAKKMEALSGQFAGMTEEAKPKAVRNFVICTGVGLNALDAGVVNAASLALAALGNDAYLEFVASSLAIGIGEGKDSAAAAEWYDYLASRPVVEAPGSGMPVLKAADVAAFRAMASGLRAGGDVQIAKAESLLVPQFDQPAADPQEKAPPEVIQTAKTTVGGETGGTPGPVAADSSHKGLANSEIAEILKDSIVVIYDPKGGTSGTGFMIGPRYILTNSHVVQEADRVVVASRRYGVRAANVVAKGMTPRRVGIDAAVLETVNWTADKHLAFSTAVREGEPVAIGGFPGRASESDRSSERFFSIITQNRIPTIDDIPAPKFDFGYVQSLFTDSETGLKNIQEGLETSPGNSGSPVTNSCGDVVGLHYQGSVARLTVRNGQALGDTSKYNYAITSDEVLKFLKSINIRYDVVDDPCR</sequence>
<evidence type="ECO:0000313" key="3">
    <source>
        <dbReference type="EMBL" id="SHO60243.1"/>
    </source>
</evidence>
<dbReference type="Pfam" id="PF01471">
    <property type="entry name" value="PG_binding_1"/>
    <property type="match status" value="1"/>
</dbReference>
<organism evidence="3 4">
    <name type="scientific">Pseudoxanthobacter soli DSM 19599</name>
    <dbReference type="NCBI Taxonomy" id="1123029"/>
    <lineage>
        <taxon>Bacteria</taxon>
        <taxon>Pseudomonadati</taxon>
        <taxon>Pseudomonadota</taxon>
        <taxon>Alphaproteobacteria</taxon>
        <taxon>Hyphomicrobiales</taxon>
        <taxon>Segnochrobactraceae</taxon>
        <taxon>Pseudoxanthobacter</taxon>
    </lineage>
</organism>
<dbReference type="Pfam" id="PF13365">
    <property type="entry name" value="Trypsin_2"/>
    <property type="match status" value="1"/>
</dbReference>
<proteinExistence type="predicted"/>
<dbReference type="InterPro" id="IPR009003">
    <property type="entry name" value="Peptidase_S1_PA"/>
</dbReference>
<dbReference type="InterPro" id="IPR002477">
    <property type="entry name" value="Peptidoglycan-bd-like"/>
</dbReference>
<name>A0A1M7Z5M9_9HYPH</name>
<dbReference type="InterPro" id="IPR036366">
    <property type="entry name" value="PGBDSf"/>
</dbReference>
<accession>A0A1M7Z5M9</accession>
<keyword evidence="3" id="KW-0378">Hydrolase</keyword>
<protein>
    <submittedName>
        <fullName evidence="3">Peptidoglycan-binding (PGRP) domain of peptidoglycan hydrolases-containing protein</fullName>
    </submittedName>
</protein>
<gene>
    <name evidence="3" type="ORF">SAMN02745172_00227</name>
</gene>
<dbReference type="EMBL" id="FRXO01000001">
    <property type="protein sequence ID" value="SHO60243.1"/>
    <property type="molecule type" value="Genomic_DNA"/>
</dbReference>
<dbReference type="SUPFAM" id="SSF47090">
    <property type="entry name" value="PGBD-like"/>
    <property type="match status" value="1"/>
</dbReference>
<dbReference type="InterPro" id="IPR043504">
    <property type="entry name" value="Peptidase_S1_PA_chymotrypsin"/>
</dbReference>
<reference evidence="3 4" key="1">
    <citation type="submission" date="2016-12" db="EMBL/GenBank/DDBJ databases">
        <authorList>
            <person name="Song W.-J."/>
            <person name="Kurnit D.M."/>
        </authorList>
    </citation>
    <scope>NUCLEOTIDE SEQUENCE [LARGE SCALE GENOMIC DNA]</scope>
    <source>
        <strain evidence="3 4">DSM 19599</strain>
    </source>
</reference>